<organism evidence="2">
    <name type="scientific">marine sediment metagenome</name>
    <dbReference type="NCBI Taxonomy" id="412755"/>
    <lineage>
        <taxon>unclassified sequences</taxon>
        <taxon>metagenomes</taxon>
        <taxon>ecological metagenomes</taxon>
    </lineage>
</organism>
<protein>
    <submittedName>
        <fullName evidence="2">Uncharacterized protein</fullName>
    </submittedName>
</protein>
<evidence type="ECO:0000313" key="2">
    <source>
        <dbReference type="EMBL" id="KKM79749.1"/>
    </source>
</evidence>
<feature type="transmembrane region" description="Helical" evidence="1">
    <location>
        <begin position="28"/>
        <end position="51"/>
    </location>
</feature>
<keyword evidence="1" id="KW-0472">Membrane</keyword>
<comment type="caution">
    <text evidence="2">The sequence shown here is derived from an EMBL/GenBank/DDBJ whole genome shotgun (WGS) entry which is preliminary data.</text>
</comment>
<evidence type="ECO:0000256" key="1">
    <source>
        <dbReference type="SAM" id="Phobius"/>
    </source>
</evidence>
<reference evidence="2" key="1">
    <citation type="journal article" date="2015" name="Nature">
        <title>Complex archaea that bridge the gap between prokaryotes and eukaryotes.</title>
        <authorList>
            <person name="Spang A."/>
            <person name="Saw J.H."/>
            <person name="Jorgensen S.L."/>
            <person name="Zaremba-Niedzwiedzka K."/>
            <person name="Martijn J."/>
            <person name="Lind A.E."/>
            <person name="van Eijk R."/>
            <person name="Schleper C."/>
            <person name="Guy L."/>
            <person name="Ettema T.J."/>
        </authorList>
    </citation>
    <scope>NUCLEOTIDE SEQUENCE</scope>
</reference>
<name>A0A0F9KC48_9ZZZZ</name>
<dbReference type="AlphaFoldDB" id="A0A0F9KC48"/>
<proteinExistence type="predicted"/>
<dbReference type="EMBL" id="LAZR01008291">
    <property type="protein sequence ID" value="KKM79749.1"/>
    <property type="molecule type" value="Genomic_DNA"/>
</dbReference>
<accession>A0A0F9KC48</accession>
<gene>
    <name evidence="2" type="ORF">LCGC14_1346780</name>
</gene>
<keyword evidence="1" id="KW-1133">Transmembrane helix</keyword>
<sequence>MKASIFFCLFGLATMAVGIIFGWAEGNLAVLPAAAGGWLAGTSFVLAVDLYQKGRS</sequence>
<keyword evidence="1" id="KW-0812">Transmembrane</keyword>